<organism evidence="1 2">
    <name type="scientific">Faecalibacterium gallinarum</name>
    <dbReference type="NCBI Taxonomy" id="2903556"/>
    <lineage>
        <taxon>Bacteria</taxon>
        <taxon>Bacillati</taxon>
        <taxon>Bacillota</taxon>
        <taxon>Clostridia</taxon>
        <taxon>Eubacteriales</taxon>
        <taxon>Oscillospiraceae</taxon>
        <taxon>Faecalibacterium</taxon>
    </lineage>
</organism>
<gene>
    <name evidence="1" type="ORF">JCM17207_06810</name>
</gene>
<dbReference type="PANTHER" id="PTHR21180:SF32">
    <property type="entry name" value="ENDONUCLEASE_EXONUCLEASE_PHOSPHATASE FAMILY DOMAIN-CONTAINING PROTEIN 1"/>
    <property type="match status" value="1"/>
</dbReference>
<proteinExistence type="predicted"/>
<sequence>MEKKRAWFSRAEGRFAAIGAAALAVTLALAFWFSVPLTSGDQTNPEELVPLVQSARVDLNTADAAALCTLPGIGEKIAQRILDYRARYGPFEQLSDAAKVSGITEATIEQWQGLAFVS</sequence>
<dbReference type="PANTHER" id="PTHR21180">
    <property type="entry name" value="ENDONUCLEASE/EXONUCLEASE/PHOSPHATASE FAMILY DOMAIN-CONTAINING PROTEIN 1"/>
    <property type="match status" value="1"/>
</dbReference>
<dbReference type="Proteomes" id="UP001055185">
    <property type="component" value="Unassembled WGS sequence"/>
</dbReference>
<protein>
    <recommendedName>
        <fullName evidence="3">Competence protein ComEA</fullName>
    </recommendedName>
</protein>
<dbReference type="Gene3D" id="1.10.150.280">
    <property type="entry name" value="AF1531-like domain"/>
    <property type="match status" value="1"/>
</dbReference>
<name>A0AA37IYU2_9FIRM</name>
<comment type="caution">
    <text evidence="1">The sequence shown here is derived from an EMBL/GenBank/DDBJ whole genome shotgun (WGS) entry which is preliminary data.</text>
</comment>
<evidence type="ECO:0000313" key="1">
    <source>
        <dbReference type="EMBL" id="GJN64056.1"/>
    </source>
</evidence>
<dbReference type="Pfam" id="PF12836">
    <property type="entry name" value="HHH_3"/>
    <property type="match status" value="1"/>
</dbReference>
<dbReference type="GO" id="GO:0015627">
    <property type="term" value="C:type II protein secretion system complex"/>
    <property type="evidence" value="ECO:0007669"/>
    <property type="project" value="TreeGrafter"/>
</dbReference>
<dbReference type="EMBL" id="BQKV01000026">
    <property type="protein sequence ID" value="GJN64056.1"/>
    <property type="molecule type" value="Genomic_DNA"/>
</dbReference>
<dbReference type="RefSeq" id="WP_238316292.1">
    <property type="nucleotide sequence ID" value="NZ_BQKV01000026.1"/>
</dbReference>
<dbReference type="SUPFAM" id="SSF47781">
    <property type="entry name" value="RuvA domain 2-like"/>
    <property type="match status" value="1"/>
</dbReference>
<reference evidence="1" key="1">
    <citation type="journal article" date="2022" name="Int. J. Syst. Evol. Microbiol.">
        <title>Genome-based, phenotypic and chemotaxonomic classification of Faecalibacterium strains: proposal of three novel species Faecalibacterium duncaniae sp. nov., Faecalibacterium hattorii sp. nov. and Faecalibacterium gallinarum sp. nov. .</title>
        <authorList>
            <person name="Sakamoto M."/>
            <person name="Sakurai N."/>
            <person name="Tanno H."/>
            <person name="Iino T."/>
            <person name="Ohkuma M."/>
            <person name="Endo A."/>
        </authorList>
    </citation>
    <scope>NUCLEOTIDE SEQUENCE</scope>
    <source>
        <strain evidence="1">JCM 17207</strain>
    </source>
</reference>
<evidence type="ECO:0000313" key="2">
    <source>
        <dbReference type="Proteomes" id="UP001055185"/>
    </source>
</evidence>
<dbReference type="AlphaFoldDB" id="A0AA37IYU2"/>
<accession>A0AA37IYU2</accession>
<evidence type="ECO:0008006" key="3">
    <source>
        <dbReference type="Google" id="ProtNLM"/>
    </source>
</evidence>
<keyword evidence="2" id="KW-1185">Reference proteome</keyword>
<dbReference type="InterPro" id="IPR051675">
    <property type="entry name" value="Endo/Exo/Phosphatase_dom_1"/>
</dbReference>
<dbReference type="GO" id="GO:0015628">
    <property type="term" value="P:protein secretion by the type II secretion system"/>
    <property type="evidence" value="ECO:0007669"/>
    <property type="project" value="TreeGrafter"/>
</dbReference>
<dbReference type="InterPro" id="IPR010994">
    <property type="entry name" value="RuvA_2-like"/>
</dbReference>